<dbReference type="InterPro" id="IPR000917">
    <property type="entry name" value="Sulfatase_N"/>
</dbReference>
<evidence type="ECO:0000259" key="1">
    <source>
        <dbReference type="Pfam" id="PF00884"/>
    </source>
</evidence>
<name>A0A255ELH5_9ACTN</name>
<reference evidence="2 3" key="1">
    <citation type="submission" date="2017-07" db="EMBL/GenBank/DDBJ databases">
        <title>Draft whole genome sequences of clinical Proprionibacteriaceae strains.</title>
        <authorList>
            <person name="Bernier A.-M."/>
            <person name="Bernard K."/>
            <person name="Domingo M.-C."/>
        </authorList>
    </citation>
    <scope>NUCLEOTIDE SEQUENCE [LARGE SCALE GENOMIC DNA]</scope>
    <source>
        <strain evidence="2 3">NML 150081</strain>
    </source>
</reference>
<accession>A0A255ELH5</accession>
<sequence length="305" mass="33320">MGAIVEEIRRGGVGDNPLTAEDEYALTGALHLVERFFLDPHYGRATPQAPLLLMLSLNEPHYPYATPRADLVDHYLDRVEPFDEEAFDHPFLGGRFRARIGREVTEAEARRATAAYCAMIETMDARVGRLLEALESAGQDLSEWVVMYTSDHGEMLGQHGVWEKQKFFEASVGVPLLLAAPGLAAGASVEGNVSTVDTFATLTELAGIPCPAGLDSRSLVPLARGEAATLPGDEVLSQFDLTNLMIKRGALKYQWYAPADDRETAPEVTFDLAVDPGETRDVTADPTYADQVAQLRARRQELGFG</sequence>
<protein>
    <recommendedName>
        <fullName evidence="1">Sulfatase N-terminal domain-containing protein</fullName>
    </recommendedName>
</protein>
<organism evidence="2 3">
    <name type="scientific">Parenemella sanctibonifatiensis</name>
    <dbReference type="NCBI Taxonomy" id="2016505"/>
    <lineage>
        <taxon>Bacteria</taxon>
        <taxon>Bacillati</taxon>
        <taxon>Actinomycetota</taxon>
        <taxon>Actinomycetes</taxon>
        <taxon>Propionibacteriales</taxon>
        <taxon>Propionibacteriaceae</taxon>
        <taxon>Parenemella</taxon>
    </lineage>
</organism>
<dbReference type="GO" id="GO:0015024">
    <property type="term" value="F:glucuronate-2-sulfatase activity"/>
    <property type="evidence" value="ECO:0007669"/>
    <property type="project" value="TreeGrafter"/>
</dbReference>
<proteinExistence type="predicted"/>
<evidence type="ECO:0000313" key="3">
    <source>
        <dbReference type="Proteomes" id="UP000216300"/>
    </source>
</evidence>
<comment type="caution">
    <text evidence="2">The sequence shown here is derived from an EMBL/GenBank/DDBJ whole genome shotgun (WGS) entry which is preliminary data.</text>
</comment>
<dbReference type="PANTHER" id="PTHR46615:SF1">
    <property type="entry name" value="ARYLSULFATASE K"/>
    <property type="match status" value="1"/>
</dbReference>
<dbReference type="Proteomes" id="UP000216300">
    <property type="component" value="Unassembled WGS sequence"/>
</dbReference>
<dbReference type="SUPFAM" id="SSF53649">
    <property type="entry name" value="Alkaline phosphatase-like"/>
    <property type="match status" value="1"/>
</dbReference>
<dbReference type="PANTHER" id="PTHR46615">
    <property type="entry name" value="ARYLSULFATASE K"/>
    <property type="match status" value="1"/>
</dbReference>
<dbReference type="Gene3D" id="3.40.720.10">
    <property type="entry name" value="Alkaline Phosphatase, subunit A"/>
    <property type="match status" value="1"/>
</dbReference>
<dbReference type="InterPro" id="IPR017850">
    <property type="entry name" value="Alkaline_phosphatase_core_sf"/>
</dbReference>
<gene>
    <name evidence="2" type="ORF">CGZ91_12000</name>
</gene>
<evidence type="ECO:0000313" key="2">
    <source>
        <dbReference type="EMBL" id="OYN88993.1"/>
    </source>
</evidence>
<feature type="domain" description="Sulfatase N-terminal" evidence="1">
    <location>
        <begin position="46"/>
        <end position="208"/>
    </location>
</feature>
<dbReference type="InterPro" id="IPR051849">
    <property type="entry name" value="GAG-degrading_sulfatase"/>
</dbReference>
<dbReference type="AlphaFoldDB" id="A0A255ELH5"/>
<dbReference type="GO" id="GO:0004065">
    <property type="term" value="F:arylsulfatase activity"/>
    <property type="evidence" value="ECO:0007669"/>
    <property type="project" value="TreeGrafter"/>
</dbReference>
<dbReference type="Pfam" id="PF00884">
    <property type="entry name" value="Sulfatase"/>
    <property type="match status" value="1"/>
</dbReference>
<keyword evidence="3" id="KW-1185">Reference proteome</keyword>
<dbReference type="EMBL" id="NMVJ01000010">
    <property type="protein sequence ID" value="OYN88993.1"/>
    <property type="molecule type" value="Genomic_DNA"/>
</dbReference>